<proteinExistence type="predicted"/>
<protein>
    <submittedName>
        <fullName evidence="1">Uncharacterized protein</fullName>
    </submittedName>
</protein>
<accession>A0ABR2WHU2</accession>
<reference evidence="1 2" key="1">
    <citation type="submission" date="2023-04" db="EMBL/GenBank/DDBJ databases">
        <title>Genome of Basidiobolus ranarum AG-B5.</title>
        <authorList>
            <person name="Stajich J.E."/>
            <person name="Carter-House D."/>
            <person name="Gryganskyi A."/>
        </authorList>
    </citation>
    <scope>NUCLEOTIDE SEQUENCE [LARGE SCALE GENOMIC DNA]</scope>
    <source>
        <strain evidence="1 2">AG-B5</strain>
    </source>
</reference>
<gene>
    <name evidence="1" type="ORF">K7432_014427</name>
</gene>
<dbReference type="Proteomes" id="UP001479436">
    <property type="component" value="Unassembled WGS sequence"/>
</dbReference>
<comment type="caution">
    <text evidence="1">The sequence shown here is derived from an EMBL/GenBank/DDBJ whole genome shotgun (WGS) entry which is preliminary data.</text>
</comment>
<evidence type="ECO:0000313" key="2">
    <source>
        <dbReference type="Proteomes" id="UP001479436"/>
    </source>
</evidence>
<organism evidence="1 2">
    <name type="scientific">Basidiobolus ranarum</name>
    <dbReference type="NCBI Taxonomy" id="34480"/>
    <lineage>
        <taxon>Eukaryota</taxon>
        <taxon>Fungi</taxon>
        <taxon>Fungi incertae sedis</taxon>
        <taxon>Zoopagomycota</taxon>
        <taxon>Entomophthoromycotina</taxon>
        <taxon>Basidiobolomycetes</taxon>
        <taxon>Basidiobolales</taxon>
        <taxon>Basidiobolaceae</taxon>
        <taxon>Basidiobolus</taxon>
    </lineage>
</organism>
<dbReference type="EMBL" id="JASJQH010001634">
    <property type="protein sequence ID" value="KAK9761011.1"/>
    <property type="molecule type" value="Genomic_DNA"/>
</dbReference>
<evidence type="ECO:0000313" key="1">
    <source>
        <dbReference type="EMBL" id="KAK9761011.1"/>
    </source>
</evidence>
<keyword evidence="2" id="KW-1185">Reference proteome</keyword>
<name>A0ABR2WHU2_9FUNG</name>
<sequence>MDVSHFGNSASQFSLKDELALRINISDVDCIKDIIGITDDVIDDTSFEKFYLPGFNKGEIMTFVPTKHPELFSSQKKFLNKLRIVMVNNDITSVGINFEKYIDEFVSFLYSEMEFDDGEELTMQPCHLRMEIGETTFAAYADREGRRGTEIVWILNEDKHRGSTRYKKGEVQMVACMIAAMQWNYSISEDACPKKIIGIRVIGDKFCFYSANVSTSYLEDLRKGLPKRNLTVKKYPSGDGLEISSESDRKKILECLYLLKKYAITIVPVY</sequence>